<accession>A0A8K0A7R7</accession>
<feature type="region of interest" description="Disordered" evidence="1">
    <location>
        <begin position="1"/>
        <end position="63"/>
    </location>
</feature>
<organism evidence="2 3">
    <name type="scientific">Branchiostoma lanceolatum</name>
    <name type="common">Common lancelet</name>
    <name type="synonym">Amphioxus lanceolatum</name>
    <dbReference type="NCBI Taxonomy" id="7740"/>
    <lineage>
        <taxon>Eukaryota</taxon>
        <taxon>Metazoa</taxon>
        <taxon>Chordata</taxon>
        <taxon>Cephalochordata</taxon>
        <taxon>Leptocardii</taxon>
        <taxon>Amphioxiformes</taxon>
        <taxon>Branchiostomatidae</taxon>
        <taxon>Branchiostoma</taxon>
    </lineage>
</organism>
<dbReference type="OrthoDB" id="10029618at2759"/>
<gene>
    <name evidence="2" type="primary">Hypp4162</name>
    <name evidence="2" type="ORF">BLAG_LOCUS22035</name>
</gene>
<keyword evidence="3" id="KW-1185">Reference proteome</keyword>
<protein>
    <submittedName>
        <fullName evidence="2">Hypp4162 protein</fullName>
    </submittedName>
</protein>
<evidence type="ECO:0000313" key="3">
    <source>
        <dbReference type="Proteomes" id="UP000838412"/>
    </source>
</evidence>
<sequence>MFSGYMETKRQDLGQGDGGKESSPVRLERPDVRYQFPEPAGVETDHTGSHATVPVNDEPTGWTDDRRVSVATLREATEKIVAHQGGGDVRGTAGHIRGRIVRRAARLCRRVKQAASEKETAGSSKVSSGQKRKADEVDDDFRPQPKKKAPERPPVPPRPYCDPRLSRVAPIYPDVVAGEGVLVNHIADDPCPWESTNDVELSACHRGFTPGDLSLNCRDYRQYQDFQTRRVLSLVASKLAMWLDNQQPDRV</sequence>
<dbReference type="EMBL" id="OV696692">
    <property type="protein sequence ID" value="CAH1269371.1"/>
    <property type="molecule type" value="Genomic_DNA"/>
</dbReference>
<feature type="region of interest" description="Disordered" evidence="1">
    <location>
        <begin position="112"/>
        <end position="164"/>
    </location>
</feature>
<feature type="compositionally biased region" description="Basic and acidic residues" evidence="1">
    <location>
        <begin position="132"/>
        <end position="151"/>
    </location>
</feature>
<dbReference type="AlphaFoldDB" id="A0A8K0A7R7"/>
<proteinExistence type="predicted"/>
<name>A0A8K0A7R7_BRALA</name>
<dbReference type="Proteomes" id="UP000838412">
    <property type="component" value="Chromosome 7"/>
</dbReference>
<evidence type="ECO:0000313" key="2">
    <source>
        <dbReference type="EMBL" id="CAH1269371.1"/>
    </source>
</evidence>
<evidence type="ECO:0000256" key="1">
    <source>
        <dbReference type="SAM" id="MobiDB-lite"/>
    </source>
</evidence>
<reference evidence="2" key="1">
    <citation type="submission" date="2022-01" db="EMBL/GenBank/DDBJ databases">
        <authorList>
            <person name="Braso-Vives M."/>
        </authorList>
    </citation>
    <scope>NUCLEOTIDE SEQUENCE</scope>
</reference>